<protein>
    <submittedName>
        <fullName evidence="2">Uncharacterized protein</fullName>
    </submittedName>
</protein>
<evidence type="ECO:0000313" key="3">
    <source>
        <dbReference type="Proteomes" id="UP000314294"/>
    </source>
</evidence>
<dbReference type="AlphaFoldDB" id="A0A4Z2FZH0"/>
<organism evidence="2 3">
    <name type="scientific">Liparis tanakae</name>
    <name type="common">Tanaka's snailfish</name>
    <dbReference type="NCBI Taxonomy" id="230148"/>
    <lineage>
        <taxon>Eukaryota</taxon>
        <taxon>Metazoa</taxon>
        <taxon>Chordata</taxon>
        <taxon>Craniata</taxon>
        <taxon>Vertebrata</taxon>
        <taxon>Euteleostomi</taxon>
        <taxon>Actinopterygii</taxon>
        <taxon>Neopterygii</taxon>
        <taxon>Teleostei</taxon>
        <taxon>Neoteleostei</taxon>
        <taxon>Acanthomorphata</taxon>
        <taxon>Eupercaria</taxon>
        <taxon>Perciformes</taxon>
        <taxon>Cottioidei</taxon>
        <taxon>Cottales</taxon>
        <taxon>Liparidae</taxon>
        <taxon>Liparis</taxon>
    </lineage>
</organism>
<accession>A0A4Z2FZH0</accession>
<sequence>MDHLGHAGEHQPGADGGGVDVRRRDGSGPARLVRPGQQLAARLGELQPLLAAAVGHAAVQRHVAVVRLRRLVDRQFGLLGSGGGEGGGNSREEKAIEEDRHVEMGRDGCLDQRQRVSRRQEMDGQEQEAVDTPLWNTQAERRRADGSRSRLVMLIITGCTASSSSLNDKRVFIVTFWCLWGS</sequence>
<keyword evidence="3" id="KW-1185">Reference proteome</keyword>
<dbReference type="EMBL" id="SRLO01000810">
    <property type="protein sequence ID" value="TNN46083.1"/>
    <property type="molecule type" value="Genomic_DNA"/>
</dbReference>
<comment type="caution">
    <text evidence="2">The sequence shown here is derived from an EMBL/GenBank/DDBJ whole genome shotgun (WGS) entry which is preliminary data.</text>
</comment>
<gene>
    <name evidence="2" type="ORF">EYF80_043737</name>
</gene>
<dbReference type="Proteomes" id="UP000314294">
    <property type="component" value="Unassembled WGS sequence"/>
</dbReference>
<name>A0A4Z2FZH0_9TELE</name>
<feature type="region of interest" description="Disordered" evidence="1">
    <location>
        <begin position="1"/>
        <end position="32"/>
    </location>
</feature>
<evidence type="ECO:0000313" key="2">
    <source>
        <dbReference type="EMBL" id="TNN46083.1"/>
    </source>
</evidence>
<reference evidence="2 3" key="1">
    <citation type="submission" date="2019-03" db="EMBL/GenBank/DDBJ databases">
        <title>First draft genome of Liparis tanakae, snailfish: a comprehensive survey of snailfish specific genes.</title>
        <authorList>
            <person name="Kim W."/>
            <person name="Song I."/>
            <person name="Jeong J.-H."/>
            <person name="Kim D."/>
            <person name="Kim S."/>
            <person name="Ryu S."/>
            <person name="Song J.Y."/>
            <person name="Lee S.K."/>
        </authorList>
    </citation>
    <scope>NUCLEOTIDE SEQUENCE [LARGE SCALE GENOMIC DNA]</scope>
    <source>
        <tissue evidence="2">Muscle</tissue>
    </source>
</reference>
<proteinExistence type="predicted"/>
<evidence type="ECO:0000256" key="1">
    <source>
        <dbReference type="SAM" id="MobiDB-lite"/>
    </source>
</evidence>